<evidence type="ECO:0000259" key="11">
    <source>
        <dbReference type="Pfam" id="PF02769"/>
    </source>
</evidence>
<feature type="binding site" description="in other chain" evidence="9">
    <location>
        <position position="17"/>
    </location>
    <ligand>
        <name>ATP</name>
        <dbReference type="ChEBI" id="CHEBI:30616"/>
        <note>ligand shared between dimeric partners</note>
    </ligand>
</feature>
<keyword evidence="2 9" id="KW-0808">Transferase</keyword>
<evidence type="ECO:0000313" key="12">
    <source>
        <dbReference type="EMBL" id="MBO8432623.1"/>
    </source>
</evidence>
<dbReference type="Proteomes" id="UP000823612">
    <property type="component" value="Unassembled WGS sequence"/>
</dbReference>
<feature type="active site" evidence="9">
    <location>
        <position position="14"/>
    </location>
</feature>
<dbReference type="SUPFAM" id="SSF55326">
    <property type="entry name" value="PurM N-terminal domain-like"/>
    <property type="match status" value="1"/>
</dbReference>
<evidence type="ECO:0000256" key="1">
    <source>
        <dbReference type="ARBA" id="ARBA00008026"/>
    </source>
</evidence>
<evidence type="ECO:0000256" key="7">
    <source>
        <dbReference type="ARBA" id="ARBA00022842"/>
    </source>
</evidence>
<comment type="subunit">
    <text evidence="9">Homodimer.</text>
</comment>
<feature type="binding site" evidence="9">
    <location>
        <begin position="135"/>
        <end position="137"/>
    </location>
    <ligand>
        <name>ATP</name>
        <dbReference type="ChEBI" id="CHEBI:30616"/>
        <note>ligand shared between dimeric partners</note>
    </ligand>
</feature>
<dbReference type="SUPFAM" id="SSF56042">
    <property type="entry name" value="PurM C-terminal domain-like"/>
    <property type="match status" value="1"/>
</dbReference>
<dbReference type="GO" id="GO:0005524">
    <property type="term" value="F:ATP binding"/>
    <property type="evidence" value="ECO:0007669"/>
    <property type="project" value="UniProtKB-UniRule"/>
</dbReference>
<dbReference type="GO" id="GO:0000287">
    <property type="term" value="F:magnesium ion binding"/>
    <property type="evidence" value="ECO:0007669"/>
    <property type="project" value="UniProtKB-UniRule"/>
</dbReference>
<dbReference type="PANTHER" id="PTHR10256:SF0">
    <property type="entry name" value="INACTIVE SELENIDE, WATER DIKINASE-LIKE PROTEIN-RELATED"/>
    <property type="match status" value="1"/>
</dbReference>
<dbReference type="InterPro" id="IPR010918">
    <property type="entry name" value="PurM-like_C_dom"/>
</dbReference>
<dbReference type="EMBL" id="JADIMZ010000074">
    <property type="protein sequence ID" value="MBO8432623.1"/>
    <property type="molecule type" value="Genomic_DNA"/>
</dbReference>
<accession>A0A9D9H2P3</accession>
<evidence type="ECO:0000256" key="5">
    <source>
        <dbReference type="ARBA" id="ARBA00022777"/>
    </source>
</evidence>
<organism evidence="12 13">
    <name type="scientific">Candidatus Pullibacteroides excrementavium</name>
    <dbReference type="NCBI Taxonomy" id="2840905"/>
    <lineage>
        <taxon>Bacteria</taxon>
        <taxon>Pseudomonadati</taxon>
        <taxon>Bacteroidota</taxon>
        <taxon>Bacteroidia</taxon>
        <taxon>Bacteroidales</taxon>
        <taxon>Candidatus Pullibacteroides</taxon>
    </lineage>
</organism>
<evidence type="ECO:0000256" key="6">
    <source>
        <dbReference type="ARBA" id="ARBA00022840"/>
    </source>
</evidence>
<reference evidence="12" key="2">
    <citation type="journal article" date="2021" name="PeerJ">
        <title>Extensive microbial diversity within the chicken gut microbiome revealed by metagenomics and culture.</title>
        <authorList>
            <person name="Gilroy R."/>
            <person name="Ravi A."/>
            <person name="Getino M."/>
            <person name="Pursley I."/>
            <person name="Horton D.L."/>
            <person name="Alikhan N.F."/>
            <person name="Baker D."/>
            <person name="Gharbi K."/>
            <person name="Hall N."/>
            <person name="Watson M."/>
            <person name="Adriaenssens E.M."/>
            <person name="Foster-Nyarko E."/>
            <person name="Jarju S."/>
            <person name="Secka A."/>
            <person name="Antonio M."/>
            <person name="Oren A."/>
            <person name="Chaudhuri R.R."/>
            <person name="La Ragione R."/>
            <person name="Hildebrand F."/>
            <person name="Pallen M.J."/>
        </authorList>
    </citation>
    <scope>NUCLEOTIDE SEQUENCE</scope>
    <source>
        <strain evidence="12">2889</strain>
    </source>
</reference>
<keyword evidence="7 9" id="KW-0460">Magnesium</keyword>
<feature type="binding site" evidence="9">
    <location>
        <position position="47"/>
    </location>
    <ligand>
        <name>Mg(2+)</name>
        <dbReference type="ChEBI" id="CHEBI:18420"/>
    </ligand>
</feature>
<keyword evidence="6 9" id="KW-0067">ATP-binding</keyword>
<dbReference type="Gene3D" id="3.30.1330.10">
    <property type="entry name" value="PurM-like, N-terminal domain"/>
    <property type="match status" value="1"/>
</dbReference>
<comment type="similarity">
    <text evidence="1 9">Belongs to the selenophosphate synthase 1 family. Class I subfamily.</text>
</comment>
<dbReference type="InterPro" id="IPR036676">
    <property type="entry name" value="PurM-like_C_sf"/>
</dbReference>
<dbReference type="AlphaFoldDB" id="A0A9D9H2P3"/>
<keyword evidence="4 9" id="KW-0547">Nucleotide-binding</keyword>
<keyword evidence="8 9" id="KW-0711">Selenium</keyword>
<dbReference type="Gene3D" id="3.90.650.10">
    <property type="entry name" value="PurM-like C-terminal domain"/>
    <property type="match status" value="1"/>
</dbReference>
<dbReference type="GO" id="GO:0005737">
    <property type="term" value="C:cytoplasm"/>
    <property type="evidence" value="ECO:0007669"/>
    <property type="project" value="TreeGrafter"/>
</dbReference>
<dbReference type="CDD" id="cd02195">
    <property type="entry name" value="SelD"/>
    <property type="match status" value="1"/>
</dbReference>
<evidence type="ECO:0000256" key="8">
    <source>
        <dbReference type="ARBA" id="ARBA00023266"/>
    </source>
</evidence>
<dbReference type="InterPro" id="IPR016188">
    <property type="entry name" value="PurM-like_N"/>
</dbReference>
<evidence type="ECO:0000313" key="13">
    <source>
        <dbReference type="Proteomes" id="UP000823612"/>
    </source>
</evidence>
<dbReference type="PANTHER" id="PTHR10256">
    <property type="entry name" value="SELENIDE, WATER DIKINASE"/>
    <property type="match status" value="1"/>
</dbReference>
<evidence type="ECO:0000256" key="2">
    <source>
        <dbReference type="ARBA" id="ARBA00022679"/>
    </source>
</evidence>
<dbReference type="PIRSF" id="PIRSF036407">
    <property type="entry name" value="Selenphspht_syn"/>
    <property type="match status" value="1"/>
</dbReference>
<keyword evidence="3 9" id="KW-0479">Metal-binding</keyword>
<sequence>MKFDLLSTTQTGGCSAKLPAGLLSDLLKDIPLPKNDHILVDIETHDDAGVYQIQDDLALIVTTDFFPPLCSDARTFGRIAACNALSDVYAMGGTPLLTLNLTLFPAEGIPLEVLHDILSGGQEMVNEAGAFTMGGHTIVDEVPKYGLAVVGTVNPKALATNNAAQDGDVLILTKALGCGVLIAAHRLGMAEESSYQKALAQMQKLNRQGAELMRKYQVRCATDVTGFGLAGHAYKMAMASGCQLHLHTADLPVTPGVMELLEAGCVPGAAFKNLDFARPGLQVAEGLAVERKMLCCDAQTSGGLLMCVKPDVAEAIVAELRRGDFPDAAIVGSVKKGSPAVVLD</sequence>
<proteinExistence type="inferred from homology"/>
<dbReference type="HAMAP" id="MF_00625">
    <property type="entry name" value="SelD"/>
    <property type="match status" value="1"/>
</dbReference>
<feature type="binding site" description="in other chain" evidence="9">
    <location>
        <begin position="44"/>
        <end position="46"/>
    </location>
    <ligand>
        <name>ATP</name>
        <dbReference type="ChEBI" id="CHEBI:30616"/>
        <note>ligand shared between dimeric partners</note>
    </ligand>
</feature>
<dbReference type="NCBIfam" id="NF002098">
    <property type="entry name" value="PRK00943.1"/>
    <property type="match status" value="1"/>
</dbReference>
<dbReference type="InterPro" id="IPR023061">
    <property type="entry name" value="SelD_I"/>
</dbReference>
<dbReference type="GO" id="GO:0016260">
    <property type="term" value="P:selenocysteine biosynthetic process"/>
    <property type="evidence" value="ECO:0007669"/>
    <property type="project" value="InterPro"/>
</dbReference>
<feature type="domain" description="PurM-like N-terminal" evidence="10">
    <location>
        <begin position="46"/>
        <end position="153"/>
    </location>
</feature>
<dbReference type="InterPro" id="IPR004536">
    <property type="entry name" value="SPS/SelD"/>
</dbReference>
<comment type="catalytic activity">
    <reaction evidence="9">
        <text>hydrogenselenide + ATP + H2O = selenophosphate + AMP + phosphate + 2 H(+)</text>
        <dbReference type="Rhea" id="RHEA:18737"/>
        <dbReference type="ChEBI" id="CHEBI:15377"/>
        <dbReference type="ChEBI" id="CHEBI:15378"/>
        <dbReference type="ChEBI" id="CHEBI:16144"/>
        <dbReference type="ChEBI" id="CHEBI:29317"/>
        <dbReference type="ChEBI" id="CHEBI:30616"/>
        <dbReference type="ChEBI" id="CHEBI:43474"/>
        <dbReference type="ChEBI" id="CHEBI:456215"/>
        <dbReference type="EC" id="2.7.9.3"/>
    </reaction>
</comment>
<comment type="cofactor">
    <cofactor evidence="9">
        <name>Mg(2+)</name>
        <dbReference type="ChEBI" id="CHEBI:18420"/>
    </cofactor>
    <text evidence="9">Binds 1 Mg(2+) ion per monomer.</text>
</comment>
<feature type="domain" description="PurM-like C-terminal" evidence="11">
    <location>
        <begin position="165"/>
        <end position="338"/>
    </location>
</feature>
<feature type="binding site" evidence="9">
    <location>
        <position position="87"/>
    </location>
    <ligand>
        <name>Mg(2+)</name>
        <dbReference type="ChEBI" id="CHEBI:18420"/>
    </ligand>
</feature>
<dbReference type="InterPro" id="IPR036921">
    <property type="entry name" value="PurM-like_N_sf"/>
</dbReference>
<dbReference type="Pfam" id="PF00586">
    <property type="entry name" value="AIRS"/>
    <property type="match status" value="1"/>
</dbReference>
<feature type="site" description="Important for catalytic activity" evidence="9">
    <location>
        <position position="17"/>
    </location>
</feature>
<comment type="caution">
    <text evidence="12">The sequence shown here is derived from an EMBL/GenBank/DDBJ whole genome shotgun (WGS) entry which is preliminary data.</text>
</comment>
<evidence type="ECO:0000256" key="3">
    <source>
        <dbReference type="ARBA" id="ARBA00022723"/>
    </source>
</evidence>
<feature type="binding site" evidence="9">
    <location>
        <position position="223"/>
    </location>
    <ligand>
        <name>Mg(2+)</name>
        <dbReference type="ChEBI" id="CHEBI:18420"/>
    </ligand>
</feature>
<evidence type="ECO:0000259" key="10">
    <source>
        <dbReference type="Pfam" id="PF00586"/>
    </source>
</evidence>
<evidence type="ECO:0000256" key="9">
    <source>
        <dbReference type="HAMAP-Rule" id="MF_00625"/>
    </source>
</evidence>
<feature type="binding site" description="in other chain" evidence="9">
    <location>
        <position position="64"/>
    </location>
    <ligand>
        <name>ATP</name>
        <dbReference type="ChEBI" id="CHEBI:30616"/>
        <note>ligand shared between dimeric partners</note>
    </ligand>
</feature>
<name>A0A9D9H2P3_9BACT</name>
<dbReference type="EC" id="2.7.9.3" evidence="9"/>
<feature type="binding site" description="in other chain" evidence="9">
    <location>
        <position position="87"/>
    </location>
    <ligand>
        <name>ATP</name>
        <dbReference type="ChEBI" id="CHEBI:30616"/>
        <note>ligand shared between dimeric partners</note>
    </ligand>
</feature>
<dbReference type="GO" id="GO:0004756">
    <property type="term" value="F:selenide, water dikinase activity"/>
    <property type="evidence" value="ECO:0007669"/>
    <property type="project" value="UniProtKB-UniRule"/>
</dbReference>
<dbReference type="NCBIfam" id="TIGR00476">
    <property type="entry name" value="selD"/>
    <property type="match status" value="1"/>
</dbReference>
<keyword evidence="5 9" id="KW-0418">Kinase</keyword>
<dbReference type="Pfam" id="PF02769">
    <property type="entry name" value="AIRS_C"/>
    <property type="match status" value="1"/>
</dbReference>
<comment type="function">
    <text evidence="9">Synthesizes selenophosphate from selenide and ATP.</text>
</comment>
<protein>
    <recommendedName>
        <fullName evidence="9">Selenide, water dikinase</fullName>
        <ecNumber evidence="9">2.7.9.3</ecNumber>
    </recommendedName>
    <alternativeName>
        <fullName evidence="9">Selenium donor protein</fullName>
    </alternativeName>
    <alternativeName>
        <fullName evidence="9">Selenophosphate synthase</fullName>
    </alternativeName>
</protein>
<gene>
    <name evidence="9 12" type="primary">selD</name>
    <name evidence="12" type="ORF">IAB08_04960</name>
</gene>
<evidence type="ECO:0000256" key="4">
    <source>
        <dbReference type="ARBA" id="ARBA00022741"/>
    </source>
</evidence>
<reference evidence="12" key="1">
    <citation type="submission" date="2020-10" db="EMBL/GenBank/DDBJ databases">
        <authorList>
            <person name="Gilroy R."/>
        </authorList>
    </citation>
    <scope>NUCLEOTIDE SEQUENCE</scope>
    <source>
        <strain evidence="12">2889</strain>
    </source>
</reference>